<protein>
    <submittedName>
        <fullName evidence="2">Uncharacterized protein</fullName>
    </submittedName>
</protein>
<keyword evidence="3" id="KW-1185">Reference proteome</keyword>
<organism evidence="2 3">
    <name type="scientific">Salix purpurea</name>
    <name type="common">Purple osier willow</name>
    <dbReference type="NCBI Taxonomy" id="77065"/>
    <lineage>
        <taxon>Eukaryota</taxon>
        <taxon>Viridiplantae</taxon>
        <taxon>Streptophyta</taxon>
        <taxon>Embryophyta</taxon>
        <taxon>Tracheophyta</taxon>
        <taxon>Spermatophyta</taxon>
        <taxon>Magnoliopsida</taxon>
        <taxon>eudicotyledons</taxon>
        <taxon>Gunneridae</taxon>
        <taxon>Pentapetalae</taxon>
        <taxon>rosids</taxon>
        <taxon>fabids</taxon>
        <taxon>Malpighiales</taxon>
        <taxon>Salicaceae</taxon>
        <taxon>Saliceae</taxon>
        <taxon>Salix</taxon>
    </lineage>
</organism>
<evidence type="ECO:0000313" key="2">
    <source>
        <dbReference type="EMBL" id="KAJ6692230.1"/>
    </source>
</evidence>
<gene>
    <name evidence="2" type="ORF">OIU79_014060</name>
</gene>
<dbReference type="Proteomes" id="UP001151532">
    <property type="component" value="Chromosome 9"/>
</dbReference>
<evidence type="ECO:0000256" key="1">
    <source>
        <dbReference type="SAM" id="MobiDB-lite"/>
    </source>
</evidence>
<accession>A0A9Q0PPY6</accession>
<reference evidence="2" key="1">
    <citation type="submission" date="2022-11" db="EMBL/GenBank/DDBJ databases">
        <authorList>
            <person name="Hyden B.L."/>
            <person name="Feng K."/>
            <person name="Yates T."/>
            <person name="Jawdy S."/>
            <person name="Smart L.B."/>
            <person name="Muchero W."/>
        </authorList>
    </citation>
    <scope>NUCLEOTIDE SEQUENCE</scope>
    <source>
        <tissue evidence="2">Shoot tip</tissue>
    </source>
</reference>
<feature type="region of interest" description="Disordered" evidence="1">
    <location>
        <begin position="43"/>
        <end position="65"/>
    </location>
</feature>
<dbReference type="EMBL" id="JAPFFK010000018">
    <property type="protein sequence ID" value="KAJ6692230.1"/>
    <property type="molecule type" value="Genomic_DNA"/>
</dbReference>
<proteinExistence type="predicted"/>
<name>A0A9Q0PPY6_SALPP</name>
<evidence type="ECO:0000313" key="3">
    <source>
        <dbReference type="Proteomes" id="UP001151532"/>
    </source>
</evidence>
<dbReference type="AlphaFoldDB" id="A0A9Q0PPY6"/>
<comment type="caution">
    <text evidence="2">The sequence shown here is derived from an EMBL/GenBank/DDBJ whole genome shotgun (WGS) entry which is preliminary data.</text>
</comment>
<sequence length="117" mass="12633">MSCSVAVSSSPVFSPSTSHFYSKTVVSIPSPPAETIALTLTHLKSTTQSPSSPTTSFSPPSSPSPFRFRLQKSFNWAQFYFFFGFGVGVGRDGLEEEEADEARYTDCYGVRKGAGDA</sequence>
<reference evidence="2" key="2">
    <citation type="journal article" date="2023" name="Int. J. Mol. Sci.">
        <title>De Novo Assembly and Annotation of 11 Diverse Shrub Willow (Salix) Genomes Reveals Novel Gene Organization in Sex-Linked Regions.</title>
        <authorList>
            <person name="Hyden B."/>
            <person name="Feng K."/>
            <person name="Yates T.B."/>
            <person name="Jawdy S."/>
            <person name="Cereghino C."/>
            <person name="Smart L.B."/>
            <person name="Muchero W."/>
        </authorList>
    </citation>
    <scope>NUCLEOTIDE SEQUENCE</scope>
    <source>
        <tissue evidence="2">Shoot tip</tissue>
    </source>
</reference>
<feature type="compositionally biased region" description="Low complexity" evidence="1">
    <location>
        <begin position="45"/>
        <end position="59"/>
    </location>
</feature>